<dbReference type="Gene3D" id="6.10.250.1270">
    <property type="match status" value="1"/>
</dbReference>
<evidence type="ECO:0000313" key="2">
    <source>
        <dbReference type="EMBL" id="VCW70259.1"/>
    </source>
</evidence>
<keyword evidence="3" id="KW-1185">Reference proteome</keyword>
<reference evidence="2 3" key="1">
    <citation type="submission" date="2018-10" db="EMBL/GenBank/DDBJ databases">
        <authorList>
            <person name="Ekblom R."/>
            <person name="Jareborg N."/>
        </authorList>
    </citation>
    <scope>NUCLEOTIDE SEQUENCE [LARGE SCALE GENOMIC DNA]</scope>
    <source>
        <tissue evidence="2">Muscle</tissue>
    </source>
</reference>
<feature type="compositionally biased region" description="Basic and acidic residues" evidence="1">
    <location>
        <begin position="39"/>
        <end position="54"/>
    </location>
</feature>
<sequence>MHWTALYRRRHKKGQSKEIQKRTAVQIPEGHAGASLADRMAERNTKPEVRKAQKEPAIQAARDTKEANKHLTRQQWLLLGLPRRWHLSKRW</sequence>
<protein>
    <submittedName>
        <fullName evidence="2">Uncharacterized protein</fullName>
    </submittedName>
</protein>
<evidence type="ECO:0000313" key="3">
    <source>
        <dbReference type="Proteomes" id="UP000269945"/>
    </source>
</evidence>
<dbReference type="EMBL" id="CYRY02005769">
    <property type="protein sequence ID" value="VCW70259.1"/>
    <property type="molecule type" value="Genomic_DNA"/>
</dbReference>
<accession>A0A9X9LK73</accession>
<comment type="caution">
    <text evidence="2">The sequence shown here is derived from an EMBL/GenBank/DDBJ whole genome shotgun (WGS) entry which is preliminary data.</text>
</comment>
<dbReference type="Proteomes" id="UP000269945">
    <property type="component" value="Unassembled WGS sequence"/>
</dbReference>
<name>A0A9X9LK73_GULGU</name>
<gene>
    <name evidence="2" type="ORF">BN2614_LOCUS1</name>
</gene>
<proteinExistence type="predicted"/>
<feature type="region of interest" description="Disordered" evidence="1">
    <location>
        <begin position="1"/>
        <end position="69"/>
    </location>
</feature>
<evidence type="ECO:0000256" key="1">
    <source>
        <dbReference type="SAM" id="MobiDB-lite"/>
    </source>
</evidence>
<dbReference type="AlphaFoldDB" id="A0A9X9LK73"/>
<organism evidence="2 3">
    <name type="scientific">Gulo gulo</name>
    <name type="common">Wolverine</name>
    <name type="synonym">Gluton</name>
    <dbReference type="NCBI Taxonomy" id="48420"/>
    <lineage>
        <taxon>Eukaryota</taxon>
        <taxon>Metazoa</taxon>
        <taxon>Chordata</taxon>
        <taxon>Craniata</taxon>
        <taxon>Vertebrata</taxon>
        <taxon>Euteleostomi</taxon>
        <taxon>Mammalia</taxon>
        <taxon>Eutheria</taxon>
        <taxon>Laurasiatheria</taxon>
        <taxon>Carnivora</taxon>
        <taxon>Caniformia</taxon>
        <taxon>Musteloidea</taxon>
        <taxon>Mustelidae</taxon>
        <taxon>Guloninae</taxon>
        <taxon>Gulo</taxon>
    </lineage>
</organism>